<dbReference type="AlphaFoldDB" id="A0A438CRF3"/>
<organism evidence="1 2">
    <name type="scientific">Vitis vinifera</name>
    <name type="common">Grape</name>
    <dbReference type="NCBI Taxonomy" id="29760"/>
    <lineage>
        <taxon>Eukaryota</taxon>
        <taxon>Viridiplantae</taxon>
        <taxon>Streptophyta</taxon>
        <taxon>Embryophyta</taxon>
        <taxon>Tracheophyta</taxon>
        <taxon>Spermatophyta</taxon>
        <taxon>Magnoliopsida</taxon>
        <taxon>eudicotyledons</taxon>
        <taxon>Gunneridae</taxon>
        <taxon>Pentapetalae</taxon>
        <taxon>rosids</taxon>
        <taxon>Vitales</taxon>
        <taxon>Vitaceae</taxon>
        <taxon>Viteae</taxon>
        <taxon>Vitis</taxon>
    </lineage>
</organism>
<reference evidence="1 2" key="1">
    <citation type="journal article" date="2018" name="PLoS Genet.">
        <title>Population sequencing reveals clonal diversity and ancestral inbreeding in the grapevine cultivar Chardonnay.</title>
        <authorList>
            <person name="Roach M.J."/>
            <person name="Johnson D.L."/>
            <person name="Bohlmann J."/>
            <person name="van Vuuren H.J."/>
            <person name="Jones S.J."/>
            <person name="Pretorius I.S."/>
            <person name="Schmidt S.A."/>
            <person name="Borneman A.R."/>
        </authorList>
    </citation>
    <scope>NUCLEOTIDE SEQUENCE [LARGE SCALE GENOMIC DNA]</scope>
    <source>
        <strain evidence="2">cv. Chardonnay</strain>
        <tissue evidence="1">Leaf</tissue>
    </source>
</reference>
<name>A0A438CRF3_VITVI</name>
<protein>
    <submittedName>
        <fullName evidence="1">Uncharacterized protein</fullName>
    </submittedName>
</protein>
<dbReference type="Proteomes" id="UP000288805">
    <property type="component" value="Unassembled WGS sequence"/>
</dbReference>
<proteinExistence type="predicted"/>
<evidence type="ECO:0000313" key="2">
    <source>
        <dbReference type="Proteomes" id="UP000288805"/>
    </source>
</evidence>
<dbReference type="PANTHER" id="PTHR31515:SF0">
    <property type="entry name" value="TRANSMEMBRANE PROTEIN"/>
    <property type="match status" value="1"/>
</dbReference>
<sequence length="805" mass="93003">MVHYGQEVVIVGGSHALHRHEKLTIAVSKAMRGHSLQETKKDGRFHVHTKTYLDGAILKEEMERSADVLAAGLLEVADPSLSSKFYIRQHWMDESDGSGDSILKHKPLWATYASKRGEKKKKNRKETNFVLSLADVDPHLMMEDESLVWTSNDVVIVLQHQNEKIPLRDCNKSLALQQVEFWDRKESERILTVEETELKKEAKENYRKWVLMEEIHWRRLSREIWLKEGDRNTGFFHRMASAHRRNNSLDRIKINGEWLSEEQEIREGIANAFHNLHSEDMGWKADIGRLQFDQISQQEAENLEREILEMFKDFYEHSSFLKSLNNTFLVLIPKKSGAEDLGDFRPISLLGGLYKLLAKVLANRLKKVVGKVVSTSQNAFVRGRQILDGFAKDGFWGLSGWGGCGAAYPQLNFQCCGFGLRINLAKSEIIPVGEVMEMEELAVELGCRVGSLPSQYLGLPLGAPNRAPYMWDGVEERGKIHLVNWEVVCTDKDKGGLGLRKLAMLNKALLGKWIWRDLEGDLERIRWCWDNMMFQVGKSNTIRFWTDVWCSDSALSQCFPHLFGMAVQKISTVEEMWDQSSGQGNWNLNFFRDFNDWELDTVGEFLHMLRGHKPSLEEDSVLWRQGRSGQFRVKEAYSLLTKSNDIVMFQKQREGMLFHHKHNVTYWQVLLLPVGGLSAPWLSSVWTILQYFPDQSNAPGCCLEEHNIRSCRFCTTQNRDTSEYVQTFAAEYLKTPLGEPVKGKKNKSSTELWLEKFYKKKTNLPEPLPHELVERLEKFLDLRNLQSTIYTQQYVDYVLVSEKEK</sequence>
<accession>A0A438CRF3</accession>
<dbReference type="EMBL" id="QGNW01002062">
    <property type="protein sequence ID" value="RVW25787.1"/>
    <property type="molecule type" value="Genomic_DNA"/>
</dbReference>
<dbReference type="PANTHER" id="PTHR31515">
    <property type="entry name" value="TRANSMEMBRANE PROTEIN-RELATED"/>
    <property type="match status" value="1"/>
</dbReference>
<gene>
    <name evidence="1" type="ORF">CK203_100213</name>
</gene>
<comment type="caution">
    <text evidence="1">The sequence shown here is derived from an EMBL/GenBank/DDBJ whole genome shotgun (WGS) entry which is preliminary data.</text>
</comment>
<evidence type="ECO:0000313" key="1">
    <source>
        <dbReference type="EMBL" id="RVW25787.1"/>
    </source>
</evidence>